<organism evidence="2 3">
    <name type="scientific">Salmonirosea aquatica</name>
    <dbReference type="NCBI Taxonomy" id="2654236"/>
    <lineage>
        <taxon>Bacteria</taxon>
        <taxon>Pseudomonadati</taxon>
        <taxon>Bacteroidota</taxon>
        <taxon>Cytophagia</taxon>
        <taxon>Cytophagales</taxon>
        <taxon>Spirosomataceae</taxon>
        <taxon>Salmonirosea</taxon>
    </lineage>
</organism>
<dbReference type="AlphaFoldDB" id="A0A7C9F699"/>
<dbReference type="Proteomes" id="UP000479293">
    <property type="component" value="Unassembled WGS sequence"/>
</dbReference>
<evidence type="ECO:0000313" key="3">
    <source>
        <dbReference type="Proteomes" id="UP000479293"/>
    </source>
</evidence>
<reference evidence="2 3" key="1">
    <citation type="submission" date="2019-10" db="EMBL/GenBank/DDBJ databases">
        <title>Draft Genome Sequence of Cytophagaceae sp. SJW1-29.</title>
        <authorList>
            <person name="Choi A."/>
        </authorList>
    </citation>
    <scope>NUCLEOTIDE SEQUENCE [LARGE SCALE GENOMIC DNA]</scope>
    <source>
        <strain evidence="2 3">SJW1-29</strain>
    </source>
</reference>
<dbReference type="RefSeq" id="WP_152765650.1">
    <property type="nucleotide sequence ID" value="NZ_WHLY01000002.1"/>
</dbReference>
<evidence type="ECO:0000313" key="2">
    <source>
        <dbReference type="EMBL" id="MPR37145.1"/>
    </source>
</evidence>
<dbReference type="EMBL" id="WHLY01000002">
    <property type="protein sequence ID" value="MPR37105.1"/>
    <property type="molecule type" value="Genomic_DNA"/>
</dbReference>
<keyword evidence="3" id="KW-1185">Reference proteome</keyword>
<accession>A0A7C9F699</accession>
<name>A0A7C9F699_9BACT</name>
<protein>
    <submittedName>
        <fullName evidence="2">Uncharacterized protein</fullName>
    </submittedName>
</protein>
<proteinExistence type="predicted"/>
<comment type="caution">
    <text evidence="2">The sequence shown here is derived from an EMBL/GenBank/DDBJ whole genome shotgun (WGS) entry which is preliminary data.</text>
</comment>
<sequence length="75" mass="8466">MQNSTDTDLQAIQNLAREADTITHLDELFCGYLLSPACEDHEPSQRANIFETYISLRDFLSRLTSTKHKAKAPAI</sequence>
<gene>
    <name evidence="1" type="ORF">GBK04_28170</name>
    <name evidence="2" type="ORF">GBK04_28375</name>
</gene>
<dbReference type="EMBL" id="WHLY01000002">
    <property type="protein sequence ID" value="MPR37145.1"/>
    <property type="molecule type" value="Genomic_DNA"/>
</dbReference>
<evidence type="ECO:0000313" key="1">
    <source>
        <dbReference type="EMBL" id="MPR37105.1"/>
    </source>
</evidence>